<evidence type="ECO:0000256" key="1">
    <source>
        <dbReference type="ARBA" id="ARBA00037883"/>
    </source>
</evidence>
<dbReference type="Proteomes" id="UP000292282">
    <property type="component" value="Unassembled WGS sequence"/>
</dbReference>
<name>A0A4V2JX24_9MICR</name>
<dbReference type="GO" id="GO:0005737">
    <property type="term" value="C:cytoplasm"/>
    <property type="evidence" value="ECO:0007669"/>
    <property type="project" value="TreeGrafter"/>
</dbReference>
<reference evidence="4 5" key="1">
    <citation type="submission" date="2017-12" db="EMBL/GenBank/DDBJ databases">
        <authorList>
            <person name="Pombert J.-F."/>
            <person name="Haag K.L."/>
            <person name="Ebert D."/>
        </authorList>
    </citation>
    <scope>NUCLEOTIDE SEQUENCE [LARGE SCALE GENOMIC DNA]</scope>
    <source>
        <strain evidence="4">IL-G-3</strain>
    </source>
</reference>
<organism evidence="4 5">
    <name type="scientific">Hamiltosporidium tvaerminnensis</name>
    <dbReference type="NCBI Taxonomy" id="1176355"/>
    <lineage>
        <taxon>Eukaryota</taxon>
        <taxon>Fungi</taxon>
        <taxon>Fungi incertae sedis</taxon>
        <taxon>Microsporidia</taxon>
        <taxon>Dubosqiidae</taxon>
        <taxon>Hamiltosporidium</taxon>
    </lineage>
</organism>
<proteinExistence type="inferred from homology"/>
<dbReference type="STRING" id="1176355.A0A4V2JX24"/>
<comment type="similarity">
    <text evidence="2">Belongs to the choline/ethanolamine kinase family.</text>
</comment>
<gene>
    <name evidence="4" type="ORF">CWI38_1967p0020</name>
</gene>
<evidence type="ECO:0000256" key="2">
    <source>
        <dbReference type="ARBA" id="ARBA00038211"/>
    </source>
</evidence>
<dbReference type="VEuPathDB" id="MicrosporidiaDB:CWI38_1967p0020"/>
<dbReference type="GO" id="GO:0006646">
    <property type="term" value="P:phosphatidylethanolamine biosynthetic process"/>
    <property type="evidence" value="ECO:0007669"/>
    <property type="project" value="TreeGrafter"/>
</dbReference>
<dbReference type="EMBL" id="PITK01001967">
    <property type="protein sequence ID" value="TBU10172.1"/>
    <property type="molecule type" value="Genomic_DNA"/>
</dbReference>
<keyword evidence="5" id="KW-1185">Reference proteome</keyword>
<dbReference type="AlphaFoldDB" id="A0A4V2JX24"/>
<comment type="caution">
    <text evidence="4">The sequence shown here is derived from an EMBL/GenBank/DDBJ whole genome shotgun (WGS) entry which is preliminary data.</text>
</comment>
<evidence type="ECO:0000313" key="4">
    <source>
        <dbReference type="EMBL" id="TBU10172.1"/>
    </source>
</evidence>
<dbReference type="SUPFAM" id="SSF56112">
    <property type="entry name" value="Protein kinase-like (PK-like)"/>
    <property type="match status" value="1"/>
</dbReference>
<dbReference type="GO" id="GO:0004305">
    <property type="term" value="F:ethanolamine kinase activity"/>
    <property type="evidence" value="ECO:0007669"/>
    <property type="project" value="UniProtKB-EC"/>
</dbReference>
<dbReference type="EC" id="2.7.1.82" evidence="3"/>
<dbReference type="Pfam" id="PF01633">
    <property type="entry name" value="Choline_kinase"/>
    <property type="match status" value="1"/>
</dbReference>
<dbReference type="Gene3D" id="3.30.200.20">
    <property type="entry name" value="Phosphorylase Kinase, domain 1"/>
    <property type="match status" value="1"/>
</dbReference>
<dbReference type="PANTHER" id="PTHR22603">
    <property type="entry name" value="CHOLINE/ETHANOALAMINE KINASE"/>
    <property type="match status" value="1"/>
</dbReference>
<comment type="pathway">
    <text evidence="1">Phospholipid metabolism; phosphatidylethanolamine biosynthesis; phosphatidylethanolamine from ethanolamine: step 1/3.</text>
</comment>
<dbReference type="InterPro" id="IPR011009">
    <property type="entry name" value="Kinase-like_dom_sf"/>
</dbReference>
<accession>A0A4V2JX24</accession>
<protein>
    <recommendedName>
        <fullName evidence="3">ethanolamine kinase</fullName>
        <ecNumber evidence="3">2.7.1.82</ecNumber>
    </recommendedName>
</protein>
<dbReference type="PANTHER" id="PTHR22603:SF66">
    <property type="entry name" value="ETHANOLAMINE KINASE"/>
    <property type="match status" value="1"/>
</dbReference>
<evidence type="ECO:0000256" key="3">
    <source>
        <dbReference type="ARBA" id="ARBA00038874"/>
    </source>
</evidence>
<keyword evidence="4" id="KW-0808">Transferase</keyword>
<sequence>MEKDISHELQETALNILNKHIPGNTWCIELFTKGNTNTTLKCTHLAGISKNNKILILKIFKEDSNKLIDREREHNNILMLHSYKLAPQIIFTFSNGFCIEYVPGTDLEPCNLKKYSTEIAKKIKEWHSLPIKGNTILFHTLINWYNQAFSTHHKILEELQILKIINNLKIKIENKKCKLAFCHNDLLASNIIVGEDNKIYFIDYEYSGINYASFDIANHFCEYAGYSNSFENIPCEIEIKKFLEIYCFKDSLILYEEVLLFIPVAHIFWGLWGLNKRGDFDFYGYAISKIKEGVRCYEKEGVSVCGVLCYEKGGVSVCGVLCYEKLEKIFKFLILKRRVLSKERVLNVIIKVLK</sequence>
<dbReference type="Gene3D" id="3.90.1200.10">
    <property type="match status" value="1"/>
</dbReference>
<keyword evidence="4" id="KW-0418">Kinase</keyword>
<evidence type="ECO:0000313" key="5">
    <source>
        <dbReference type="Proteomes" id="UP000292282"/>
    </source>
</evidence>
<dbReference type="OrthoDB" id="10267235at2759"/>